<sequence>MRAPQAFLSAAPHIARSSPLYMTNENVKMMKHLVPFTCSVLVAAHPAQLRLITTGERSGT</sequence>
<evidence type="ECO:0000313" key="1">
    <source>
        <dbReference type="EMBL" id="TNN29586.1"/>
    </source>
</evidence>
<organism evidence="1 2">
    <name type="scientific">Liparis tanakae</name>
    <name type="common">Tanaka's snailfish</name>
    <dbReference type="NCBI Taxonomy" id="230148"/>
    <lineage>
        <taxon>Eukaryota</taxon>
        <taxon>Metazoa</taxon>
        <taxon>Chordata</taxon>
        <taxon>Craniata</taxon>
        <taxon>Vertebrata</taxon>
        <taxon>Euteleostomi</taxon>
        <taxon>Actinopterygii</taxon>
        <taxon>Neopterygii</taxon>
        <taxon>Teleostei</taxon>
        <taxon>Neoteleostei</taxon>
        <taxon>Acanthomorphata</taxon>
        <taxon>Eupercaria</taxon>
        <taxon>Perciformes</taxon>
        <taxon>Cottioidei</taxon>
        <taxon>Cottales</taxon>
        <taxon>Liparidae</taxon>
        <taxon>Liparis</taxon>
    </lineage>
</organism>
<accession>A0A4Z2EL22</accession>
<keyword evidence="2" id="KW-1185">Reference proteome</keyword>
<reference evidence="1 2" key="1">
    <citation type="submission" date="2019-03" db="EMBL/GenBank/DDBJ databases">
        <title>First draft genome of Liparis tanakae, snailfish: a comprehensive survey of snailfish specific genes.</title>
        <authorList>
            <person name="Kim W."/>
            <person name="Song I."/>
            <person name="Jeong J.-H."/>
            <person name="Kim D."/>
            <person name="Kim S."/>
            <person name="Ryu S."/>
            <person name="Song J.Y."/>
            <person name="Lee S.K."/>
        </authorList>
    </citation>
    <scope>NUCLEOTIDE SEQUENCE [LARGE SCALE GENOMIC DNA]</scope>
    <source>
        <tissue evidence="1">Muscle</tissue>
    </source>
</reference>
<dbReference type="AlphaFoldDB" id="A0A4Z2EL22"/>
<comment type="caution">
    <text evidence="1">The sequence shown here is derived from an EMBL/GenBank/DDBJ whole genome shotgun (WGS) entry which is preliminary data.</text>
</comment>
<proteinExistence type="predicted"/>
<dbReference type="Proteomes" id="UP000314294">
    <property type="component" value="Unassembled WGS sequence"/>
</dbReference>
<protein>
    <submittedName>
        <fullName evidence="1">Uncharacterized protein</fullName>
    </submittedName>
</protein>
<name>A0A4Z2EL22_9TELE</name>
<evidence type="ECO:0000313" key="2">
    <source>
        <dbReference type="Proteomes" id="UP000314294"/>
    </source>
</evidence>
<dbReference type="EMBL" id="SRLO01005464">
    <property type="protein sequence ID" value="TNN29586.1"/>
    <property type="molecule type" value="Genomic_DNA"/>
</dbReference>
<gene>
    <name evidence="1" type="ORF">EYF80_060266</name>
</gene>